<evidence type="ECO:0000256" key="1">
    <source>
        <dbReference type="SAM" id="MobiDB-lite"/>
    </source>
</evidence>
<evidence type="ECO:0000313" key="3">
    <source>
        <dbReference type="Proteomes" id="UP000054564"/>
    </source>
</evidence>
<dbReference type="EMBL" id="AJIL01000184">
    <property type="protein sequence ID" value="KNE91896.1"/>
    <property type="molecule type" value="Genomic_DNA"/>
</dbReference>
<feature type="region of interest" description="Disordered" evidence="1">
    <location>
        <begin position="408"/>
        <end position="428"/>
    </location>
</feature>
<protein>
    <submittedName>
        <fullName evidence="2">Uncharacterized protein</fullName>
    </submittedName>
</protein>
<dbReference type="AlphaFoldDB" id="A0A0L0UY79"/>
<feature type="region of interest" description="Disordered" evidence="1">
    <location>
        <begin position="98"/>
        <end position="120"/>
    </location>
</feature>
<feature type="compositionally biased region" description="Low complexity" evidence="1">
    <location>
        <begin position="581"/>
        <end position="599"/>
    </location>
</feature>
<feature type="region of interest" description="Disordered" evidence="1">
    <location>
        <begin position="517"/>
        <end position="536"/>
    </location>
</feature>
<accession>A0A0L0UY79</accession>
<name>A0A0L0UY79_9BASI</name>
<organism evidence="2 3">
    <name type="scientific">Puccinia striiformis f. sp. tritici PST-78</name>
    <dbReference type="NCBI Taxonomy" id="1165861"/>
    <lineage>
        <taxon>Eukaryota</taxon>
        <taxon>Fungi</taxon>
        <taxon>Dikarya</taxon>
        <taxon>Basidiomycota</taxon>
        <taxon>Pucciniomycotina</taxon>
        <taxon>Pucciniomycetes</taxon>
        <taxon>Pucciniales</taxon>
        <taxon>Pucciniaceae</taxon>
        <taxon>Puccinia</taxon>
    </lineage>
</organism>
<sequence>MKMSGQINISTPAKTYITDRHRLRIHPLPPPIIGHLTGLTCPECPLNSTSQLRYHPPRFPNPTNINWKCHEPDSNHRNGKSYIRTLKLEHLINNIRAVNTKAQPPPPPGSLSSLLNRSNDAPDHIKITSTGNLCPGYLGQTGATHHSSIKSNMKCSHKLCISCCQMGQRMHHLTCKFKAHRYTPSSLETSSVTSPVITSSLPFSPSSALIPGYSVSEQLQIPQPSGSSSHKPIQSAQANRTVTSTLTPSQLFEYHQNLQAVELLANSRKAAKSVAVRTILIELWTKAGSSTMIHAEAPHWPLFSLQESQIVLDRCRKASSDTGDWESEIHVWNMDQFRWISLAPTCTLTYPLIPRKLLVRLERVSDNDCTGLQDAILKMTTEGPYEPLTTPARCILANLPSSGLTNTHTVQDKHKTPESFPLPSPSKVNSKNSDIEWIGSSLETKVGPEDPLMRILVQDATSAWPCPHVTAIQKAHLVALVLTLTKNAMNDRVRDIPQCFPTEVEHHSRFPPYKVPDRWGCGGPPQRRATRSDSSPLPLPGFLAHRAKQSNQTCASRTILGILALQIPPTRLTSRQNNPVSRNGNSSSPISASAIHPGSQPQTTDSIPSLVKQPIAWYYFDYRQQQCFHSLANLFATFLDWLALLAAESTVFQLITPTQTVRPDPALPVQIWHTIVYTHFPPLQHCLDVQIPLVSVACSLRNLSPNQSGALHSSNMVAAKPLEIVSLSCASSPTAILVISMARVHECRSSHTFRMIFQAGAIAASACIRIETCPGSVEKGSQLHGAVDWLSWPRRTTANPGIIIHVIQLQASSGTSCTYRKTGVLMKSVSPWIADRGCLKFQRTKPNVPLPLHRLDPCAAFVESLGVSPWSSPIPSFS</sequence>
<evidence type="ECO:0000313" key="2">
    <source>
        <dbReference type="EMBL" id="KNE91896.1"/>
    </source>
</evidence>
<gene>
    <name evidence="2" type="ORF">PSTG_14693</name>
</gene>
<keyword evidence="3" id="KW-1185">Reference proteome</keyword>
<comment type="caution">
    <text evidence="2">The sequence shown here is derived from an EMBL/GenBank/DDBJ whole genome shotgun (WGS) entry which is preliminary data.</text>
</comment>
<feature type="region of interest" description="Disordered" evidence="1">
    <location>
        <begin position="219"/>
        <end position="240"/>
    </location>
</feature>
<feature type="region of interest" description="Disordered" evidence="1">
    <location>
        <begin position="573"/>
        <end position="606"/>
    </location>
</feature>
<proteinExistence type="predicted"/>
<reference evidence="3" key="1">
    <citation type="submission" date="2014-03" db="EMBL/GenBank/DDBJ databases">
        <title>The Genome Sequence of Puccinia striiformis f. sp. tritici PST-78.</title>
        <authorList>
            <consortium name="The Broad Institute Genome Sequencing Platform"/>
            <person name="Cuomo C."/>
            <person name="Hulbert S."/>
            <person name="Chen X."/>
            <person name="Walker B."/>
            <person name="Young S.K."/>
            <person name="Zeng Q."/>
            <person name="Gargeya S."/>
            <person name="Fitzgerald M."/>
            <person name="Haas B."/>
            <person name="Abouelleil A."/>
            <person name="Alvarado L."/>
            <person name="Arachchi H.M."/>
            <person name="Berlin A.M."/>
            <person name="Chapman S.B."/>
            <person name="Goldberg J."/>
            <person name="Griggs A."/>
            <person name="Gujja S."/>
            <person name="Hansen M."/>
            <person name="Howarth C."/>
            <person name="Imamovic A."/>
            <person name="Larimer J."/>
            <person name="McCowan C."/>
            <person name="Montmayeur A."/>
            <person name="Murphy C."/>
            <person name="Neiman D."/>
            <person name="Pearson M."/>
            <person name="Priest M."/>
            <person name="Roberts A."/>
            <person name="Saif S."/>
            <person name="Shea T."/>
            <person name="Sisk P."/>
            <person name="Sykes S."/>
            <person name="Wortman J."/>
            <person name="Nusbaum C."/>
            <person name="Birren B."/>
        </authorList>
    </citation>
    <scope>NUCLEOTIDE SEQUENCE [LARGE SCALE GENOMIC DNA]</scope>
    <source>
        <strain evidence="3">race PST-78</strain>
    </source>
</reference>
<dbReference type="Proteomes" id="UP000054564">
    <property type="component" value="Unassembled WGS sequence"/>
</dbReference>